<keyword evidence="4" id="KW-0560">Oxidoreductase</keyword>
<dbReference type="InterPro" id="IPR011008">
    <property type="entry name" value="Dimeric_a/b-barrel"/>
</dbReference>
<keyword evidence="8" id="KW-1185">Reference proteome</keyword>
<dbReference type="SUPFAM" id="SSF54909">
    <property type="entry name" value="Dimeric alpha+beta barrel"/>
    <property type="match status" value="1"/>
</dbReference>
<gene>
    <name evidence="7" type="ORF">HCN50_07380</name>
</gene>
<sequence length="1492" mass="164878">MGDARAAGGFFAGWTLKYFDKIAAAKAISKQENASAEDAFDFNDLGPDRRWSPVLRRLWLWSSRVAFAFFRIFWPFPKFGRLIIITRNADARAVLSKPEIFAVPYGEEMRELGGEKATFVLGLEGAEQRCQHELIRRLIEPQDADWLVERTRQIADTLIDASQGRIDVMKDLITRVAAETCAEYFGLSIDDPDAFAEWSMAISALLFADPFGNPATRKLGLAGALRVRSVIDAAKERLSVAPPVPPEGLGKTILQRLVETGISDNEIRAIMVGMITGFIPTTTLAAGNIIEQLLWGGFDEAVAAARKASRGEEAARKRLEQLLFEAARLNPALNPGQWRHAVQDGTVPTRWGSHRIPAGSILLVATASAMRDDSSRNNELVFGSGAHACLGKTLAMAQITAIFESLLSREGVRASKGRWGRMFRVGVFPRRLDMEFKPAFGSQAQSMVTVLTPLAKEADLEAWQSAIHNLMKPGAPDLHSALRGTNIIHFASLNAVDLGDAAAPAPHLLLEINGDGDPDDLIDAIDASASPWLRPLFSAAESGEAVPKPTVGNGQSLRELLTARKIDLQARPWGTTGLCFYGLPGLSIASIRQQEELANFCRDAVDYFVTLHAGLGSHAAAALQFVRRLIHGDAELSRMGEKDAGKDIKKLIERGSAFRRSLMIPSRQEPPTICWKEPDSRLGAVLSSPTLFPLYGFLALAAVIVSVLCFYWFGFTLSLAWRDLPITAGQIAIALVSGGIGTATLAGIVVGAFAIKLRRAEATDKPEDFDPDLIKVGEVARRENDPGFAQNHFLSVSPLKPGPFRKFTLGMALWGIELVVSRAFRPGFIVNMGTIHFARWFRPSGSQRLVFLSNYDGSWESYLEDFITKAYPGQNAAWSNAVGFPRTNWLIYDGAQDGDRFKRWVRRQQQPTQFWFNHFPHLTADQMRDNAVISWELARATTDSQARAWLSYFGSMPRTDTVIETQEVQALVFRGFKRLPFMKFAAISLPADRAVCRDWLKSLANGRNPHELRTLETEDRLLEITFGDRPLFGEDERSATCVAFTAAGFSHLGFPEGDEPGTMATFPTVFNLGMSSRQRILGDYSESDPLKWRWSDVASEKPIHVALFVYGKSKAECDKLLGLHRAKLTGASFIVHELDTQPTDKGIDYEHFGFRDGISQPVIRGTERFARGAQPRDIMAPGEFILGYKSNQGYFPPTPVVTRKSDVRNHLASVPTPAESRFSAFQDPRPQVRDFGRNGTFLAIRQFEQHVDAFHEYAKRAAKKLTDDLVDEARVPNLIGGALTSDWIEAKMMGRWQDGVPLIDRPIWMTPAEHAAELSTCEVGREHAHAKHPHRKSRMRTDTDLDFGVNDPQGLHCPFGAHIRRANPRGSLAPGDDSQLAITNRHRLLRRGRPYKKGDEKGLLFVGLCADLERQFEFIQQSWIGAAGFAGLTNEPDPIVSVKPTAASTRFTIPTSAGSLALEGGESFVTVRGGGYFFLPSRSALLFLAELK</sequence>
<keyword evidence="6" id="KW-1133">Transmembrane helix</keyword>
<dbReference type="SUPFAM" id="SSF48264">
    <property type="entry name" value="Cytochrome P450"/>
    <property type="match status" value="1"/>
</dbReference>
<reference evidence="7 8" key="1">
    <citation type="submission" date="2020-03" db="EMBL/GenBank/DDBJ databases">
        <title>Bradyrhizobium diversity isolated from nodules of Muelleranthus trifoliolatus.</title>
        <authorList>
            <person name="Klepa M."/>
            <person name="Helene L."/>
            <person name="Hungria M."/>
        </authorList>
    </citation>
    <scope>NUCLEOTIDE SEQUENCE [LARGE SCALE GENOMIC DNA]</scope>
    <source>
        <strain evidence="7 8">WSM 1744</strain>
    </source>
</reference>
<proteinExistence type="predicted"/>
<evidence type="ECO:0000256" key="6">
    <source>
        <dbReference type="SAM" id="Phobius"/>
    </source>
</evidence>
<dbReference type="PANTHER" id="PTHR30521">
    <property type="entry name" value="DEFERROCHELATASE/PEROXIDASE"/>
    <property type="match status" value="1"/>
</dbReference>
<keyword evidence="2" id="KW-0575">Peroxidase</keyword>
<dbReference type="GO" id="GO:0005829">
    <property type="term" value="C:cytosol"/>
    <property type="evidence" value="ECO:0007669"/>
    <property type="project" value="TreeGrafter"/>
</dbReference>
<keyword evidence="6" id="KW-0472">Membrane</keyword>
<evidence type="ECO:0000256" key="1">
    <source>
        <dbReference type="ARBA" id="ARBA00001970"/>
    </source>
</evidence>
<protein>
    <submittedName>
        <fullName evidence="7">Cytochrome</fullName>
    </submittedName>
</protein>
<dbReference type="GO" id="GO:0004497">
    <property type="term" value="F:monooxygenase activity"/>
    <property type="evidence" value="ECO:0007669"/>
    <property type="project" value="InterPro"/>
</dbReference>
<dbReference type="GO" id="GO:0020037">
    <property type="term" value="F:heme binding"/>
    <property type="evidence" value="ECO:0007669"/>
    <property type="project" value="InterPro"/>
</dbReference>
<dbReference type="GO" id="GO:0004601">
    <property type="term" value="F:peroxidase activity"/>
    <property type="evidence" value="ECO:0007669"/>
    <property type="project" value="UniProtKB-KW"/>
</dbReference>
<organism evidence="7 8">
    <name type="scientific">Bradyrhizobium archetypum</name>
    <dbReference type="NCBI Taxonomy" id="2721160"/>
    <lineage>
        <taxon>Bacteria</taxon>
        <taxon>Pseudomonadati</taxon>
        <taxon>Pseudomonadota</taxon>
        <taxon>Alphaproteobacteria</taxon>
        <taxon>Hyphomicrobiales</taxon>
        <taxon>Nitrobacteraceae</taxon>
        <taxon>Bradyrhizobium</taxon>
    </lineage>
</organism>
<evidence type="ECO:0000313" key="7">
    <source>
        <dbReference type="EMBL" id="NOJ46066.1"/>
    </source>
</evidence>
<dbReference type="Proteomes" id="UP000528734">
    <property type="component" value="Unassembled WGS sequence"/>
</dbReference>
<dbReference type="InterPro" id="IPR017972">
    <property type="entry name" value="Cyt_P450_CS"/>
</dbReference>
<evidence type="ECO:0000256" key="2">
    <source>
        <dbReference type="ARBA" id="ARBA00022559"/>
    </source>
</evidence>
<feature type="transmembrane region" description="Helical" evidence="6">
    <location>
        <begin position="731"/>
        <end position="755"/>
    </location>
</feature>
<keyword evidence="3" id="KW-0479">Metal-binding</keyword>
<keyword evidence="6" id="KW-0812">Transmembrane</keyword>
<evidence type="ECO:0000256" key="4">
    <source>
        <dbReference type="ARBA" id="ARBA00023002"/>
    </source>
</evidence>
<dbReference type="PROSITE" id="PS51404">
    <property type="entry name" value="DYP_PEROXIDASE"/>
    <property type="match status" value="1"/>
</dbReference>
<evidence type="ECO:0000256" key="3">
    <source>
        <dbReference type="ARBA" id="ARBA00022723"/>
    </source>
</evidence>
<dbReference type="EMBL" id="JAAVLW010000002">
    <property type="protein sequence ID" value="NOJ46066.1"/>
    <property type="molecule type" value="Genomic_DNA"/>
</dbReference>
<evidence type="ECO:0000313" key="8">
    <source>
        <dbReference type="Proteomes" id="UP000528734"/>
    </source>
</evidence>
<dbReference type="GO" id="GO:0005506">
    <property type="term" value="F:iron ion binding"/>
    <property type="evidence" value="ECO:0007669"/>
    <property type="project" value="InterPro"/>
</dbReference>
<comment type="cofactor">
    <cofactor evidence="1">
        <name>heme b</name>
        <dbReference type="ChEBI" id="CHEBI:60344"/>
    </cofactor>
</comment>
<dbReference type="InterPro" id="IPR006314">
    <property type="entry name" value="Dyp_peroxidase"/>
</dbReference>
<dbReference type="Gene3D" id="1.10.630.10">
    <property type="entry name" value="Cytochrome P450"/>
    <property type="match status" value="1"/>
</dbReference>
<dbReference type="GO" id="GO:0016705">
    <property type="term" value="F:oxidoreductase activity, acting on paired donors, with incorporation or reduction of molecular oxygen"/>
    <property type="evidence" value="ECO:0007669"/>
    <property type="project" value="InterPro"/>
</dbReference>
<dbReference type="InterPro" id="IPR036396">
    <property type="entry name" value="Cyt_P450_sf"/>
</dbReference>
<evidence type="ECO:0000256" key="5">
    <source>
        <dbReference type="ARBA" id="ARBA00023004"/>
    </source>
</evidence>
<name>A0A7Y4M150_9BRAD</name>
<keyword evidence="5" id="KW-0408">Iron</keyword>
<dbReference type="PANTHER" id="PTHR30521:SF5">
    <property type="entry name" value="BLR4509 PROTEIN"/>
    <property type="match status" value="1"/>
</dbReference>
<dbReference type="PROSITE" id="PS00086">
    <property type="entry name" value="CYTOCHROME_P450"/>
    <property type="match status" value="1"/>
</dbReference>
<comment type="caution">
    <text evidence="7">The sequence shown here is derived from an EMBL/GenBank/DDBJ whole genome shotgun (WGS) entry which is preliminary data.</text>
</comment>
<accession>A0A7Y4M150</accession>
<feature type="transmembrane region" description="Helical" evidence="6">
    <location>
        <begin position="694"/>
        <end position="719"/>
    </location>
</feature>